<evidence type="ECO:0000313" key="4">
    <source>
        <dbReference type="Proteomes" id="UP000520513"/>
    </source>
</evidence>
<keyword evidence="5" id="KW-1185">Reference proteome</keyword>
<organism evidence="3 4">
    <name type="scientific">Pseudomonas cremoris</name>
    <dbReference type="NCBI Taxonomy" id="2724178"/>
    <lineage>
        <taxon>Bacteria</taxon>
        <taxon>Pseudomonadati</taxon>
        <taxon>Pseudomonadota</taxon>
        <taxon>Gammaproteobacteria</taxon>
        <taxon>Pseudomonadales</taxon>
        <taxon>Pseudomonadaceae</taxon>
        <taxon>Pseudomonas</taxon>
    </lineage>
</organism>
<name>A0A7X1DYX0_9PSED</name>
<dbReference type="EMBL" id="JAAXCZ010000004">
    <property type="protein sequence ID" value="MBC2381329.1"/>
    <property type="molecule type" value="Genomic_DNA"/>
</dbReference>
<evidence type="ECO:0000256" key="1">
    <source>
        <dbReference type="SAM" id="SignalP"/>
    </source>
</evidence>
<reference evidence="4 5" key="1">
    <citation type="submission" date="2020-04" db="EMBL/GenBank/DDBJ databases">
        <title>Pseudomonas crami sp. nov., a novel proteolytic bacterial species isolated from cream.</title>
        <authorList>
            <person name="Hofmann K."/>
            <person name="Woller A."/>
            <person name="Huptas C."/>
            <person name="Wenning M."/>
            <person name="Scherer S."/>
            <person name="Doll E.V."/>
        </authorList>
    </citation>
    <scope>NUCLEOTIDE SEQUENCE [LARGE SCALE GENOMIC DNA]</scope>
    <source>
        <strain evidence="2 5">WS 5096</strain>
        <strain evidence="3 4">WS 5106</strain>
    </source>
</reference>
<comment type="caution">
    <text evidence="3">The sequence shown here is derived from an EMBL/GenBank/DDBJ whole genome shotgun (WGS) entry which is preliminary data.</text>
</comment>
<proteinExistence type="predicted"/>
<evidence type="ECO:0000313" key="3">
    <source>
        <dbReference type="EMBL" id="MBC2407318.1"/>
    </source>
</evidence>
<sequence length="155" mass="17656">MKKTFLSFFMSVLLSACATAPAVPVPNGLWYADNEDPVSRYHVYVYFKDASRFIWWRTTEAQAVVFKRWGYYTHDHPGVDNPVIFTRTGDSLKGEQRLVNKNSEGVLQLTTIQTFTGHFSGDSLEMEQTGNSVWADGTPVPLETVRWSMKRLSPQ</sequence>
<evidence type="ECO:0008006" key="6">
    <source>
        <dbReference type="Google" id="ProtNLM"/>
    </source>
</evidence>
<gene>
    <name evidence="2" type="ORF">HF209_10285</name>
    <name evidence="3" type="ORF">HF257_15025</name>
</gene>
<keyword evidence="1" id="KW-0732">Signal</keyword>
<dbReference type="AlphaFoldDB" id="A0A7X1DYX0"/>
<feature type="signal peptide" evidence="1">
    <location>
        <begin position="1"/>
        <end position="22"/>
    </location>
</feature>
<protein>
    <recommendedName>
        <fullName evidence="6">Lipoprotein</fullName>
    </recommendedName>
</protein>
<dbReference type="Proteomes" id="UP000534677">
    <property type="component" value="Unassembled WGS sequence"/>
</dbReference>
<evidence type="ECO:0000313" key="5">
    <source>
        <dbReference type="Proteomes" id="UP000534677"/>
    </source>
</evidence>
<dbReference type="PROSITE" id="PS51257">
    <property type="entry name" value="PROKAR_LIPOPROTEIN"/>
    <property type="match status" value="1"/>
</dbReference>
<accession>A0A7X1DYX0</accession>
<dbReference type="Proteomes" id="UP000520513">
    <property type="component" value="Unassembled WGS sequence"/>
</dbReference>
<dbReference type="RefSeq" id="WP_185706798.1">
    <property type="nucleotide sequence ID" value="NZ_JAAXCY010000005.1"/>
</dbReference>
<feature type="chain" id="PRO_5031300934" description="Lipoprotein" evidence="1">
    <location>
        <begin position="23"/>
        <end position="155"/>
    </location>
</feature>
<evidence type="ECO:0000313" key="2">
    <source>
        <dbReference type="EMBL" id="MBC2381329.1"/>
    </source>
</evidence>
<dbReference type="EMBL" id="JAAXCY010000005">
    <property type="protein sequence ID" value="MBC2407318.1"/>
    <property type="molecule type" value="Genomic_DNA"/>
</dbReference>